<dbReference type="EMBL" id="BMAT01012639">
    <property type="protein sequence ID" value="GFR95916.1"/>
    <property type="molecule type" value="Genomic_DNA"/>
</dbReference>
<sequence>MVSGVGETKFQNDKARRLLTLGFFCLGPSIRDWVMTGEGMALRPQEMELGGNEACLSDEERGEGVRIKTMSLMWRWMQCCETRRALDND</sequence>
<protein>
    <submittedName>
        <fullName evidence="1">Uncharacterized protein</fullName>
    </submittedName>
</protein>
<keyword evidence="2" id="KW-1185">Reference proteome</keyword>
<accession>A0AAV4HGQ8</accession>
<reference evidence="1 2" key="1">
    <citation type="journal article" date="2021" name="Elife">
        <title>Chloroplast acquisition without the gene transfer in kleptoplastic sea slugs, Plakobranchus ocellatus.</title>
        <authorList>
            <person name="Maeda T."/>
            <person name="Takahashi S."/>
            <person name="Yoshida T."/>
            <person name="Shimamura S."/>
            <person name="Takaki Y."/>
            <person name="Nagai Y."/>
            <person name="Toyoda A."/>
            <person name="Suzuki Y."/>
            <person name="Arimoto A."/>
            <person name="Ishii H."/>
            <person name="Satoh N."/>
            <person name="Nishiyama T."/>
            <person name="Hasebe M."/>
            <person name="Maruyama T."/>
            <person name="Minagawa J."/>
            <person name="Obokata J."/>
            <person name="Shigenobu S."/>
        </authorList>
    </citation>
    <scope>NUCLEOTIDE SEQUENCE [LARGE SCALE GENOMIC DNA]</scope>
</reference>
<proteinExistence type="predicted"/>
<evidence type="ECO:0000313" key="1">
    <source>
        <dbReference type="EMBL" id="GFR95916.1"/>
    </source>
</evidence>
<dbReference type="AlphaFoldDB" id="A0AAV4HGQ8"/>
<organism evidence="1 2">
    <name type="scientific">Elysia marginata</name>
    <dbReference type="NCBI Taxonomy" id="1093978"/>
    <lineage>
        <taxon>Eukaryota</taxon>
        <taxon>Metazoa</taxon>
        <taxon>Spiralia</taxon>
        <taxon>Lophotrochozoa</taxon>
        <taxon>Mollusca</taxon>
        <taxon>Gastropoda</taxon>
        <taxon>Heterobranchia</taxon>
        <taxon>Euthyneura</taxon>
        <taxon>Panpulmonata</taxon>
        <taxon>Sacoglossa</taxon>
        <taxon>Placobranchoidea</taxon>
        <taxon>Plakobranchidae</taxon>
        <taxon>Elysia</taxon>
    </lineage>
</organism>
<dbReference type="Proteomes" id="UP000762676">
    <property type="component" value="Unassembled WGS sequence"/>
</dbReference>
<comment type="caution">
    <text evidence="1">The sequence shown here is derived from an EMBL/GenBank/DDBJ whole genome shotgun (WGS) entry which is preliminary data.</text>
</comment>
<name>A0AAV4HGQ8_9GAST</name>
<gene>
    <name evidence="1" type="ORF">ElyMa_006284900</name>
</gene>
<evidence type="ECO:0000313" key="2">
    <source>
        <dbReference type="Proteomes" id="UP000762676"/>
    </source>
</evidence>